<feature type="coiled-coil region" evidence="1">
    <location>
        <begin position="1042"/>
        <end position="1278"/>
    </location>
</feature>
<keyword evidence="1" id="KW-0175">Coiled coil</keyword>
<feature type="coiled-coil region" evidence="1">
    <location>
        <begin position="782"/>
        <end position="964"/>
    </location>
</feature>
<dbReference type="Gene3D" id="2.60.120.920">
    <property type="match status" value="1"/>
</dbReference>
<feature type="coiled-coil region" evidence="1">
    <location>
        <begin position="484"/>
        <end position="748"/>
    </location>
</feature>
<dbReference type="Gene3D" id="1.10.287.1490">
    <property type="match status" value="1"/>
</dbReference>
<reference evidence="4 5" key="1">
    <citation type="submission" date="2020-04" db="EMBL/GenBank/DDBJ databases">
        <title>Perkinsus chesapeaki whole genome sequence.</title>
        <authorList>
            <person name="Bogema D.R."/>
        </authorList>
    </citation>
    <scope>NUCLEOTIDE SEQUENCE [LARGE SCALE GENOMIC DNA]</scope>
    <source>
        <strain evidence="4">ATCC PRA-425</strain>
    </source>
</reference>
<dbReference type="InterPro" id="IPR043136">
    <property type="entry name" value="B30.2/SPRY_sf"/>
</dbReference>
<comment type="caution">
    <text evidence="4">The sequence shown here is derived from an EMBL/GenBank/DDBJ whole genome shotgun (WGS) entry which is preliminary data.</text>
</comment>
<organism evidence="4 5">
    <name type="scientific">Perkinsus chesapeaki</name>
    <name type="common">Clam parasite</name>
    <name type="synonym">Perkinsus andrewsi</name>
    <dbReference type="NCBI Taxonomy" id="330153"/>
    <lineage>
        <taxon>Eukaryota</taxon>
        <taxon>Sar</taxon>
        <taxon>Alveolata</taxon>
        <taxon>Perkinsozoa</taxon>
        <taxon>Perkinsea</taxon>
        <taxon>Perkinsida</taxon>
        <taxon>Perkinsidae</taxon>
        <taxon>Perkinsus</taxon>
    </lineage>
</organism>
<evidence type="ECO:0000256" key="2">
    <source>
        <dbReference type="SAM" id="MobiDB-lite"/>
    </source>
</evidence>
<feature type="region of interest" description="Disordered" evidence="2">
    <location>
        <begin position="1649"/>
        <end position="1677"/>
    </location>
</feature>
<feature type="region of interest" description="Disordered" evidence="2">
    <location>
        <begin position="1"/>
        <end position="28"/>
    </location>
</feature>
<evidence type="ECO:0000259" key="3">
    <source>
        <dbReference type="Pfam" id="PF07177"/>
    </source>
</evidence>
<dbReference type="Pfam" id="PF07177">
    <property type="entry name" value="Neuralized"/>
    <property type="match status" value="1"/>
</dbReference>
<protein>
    <submittedName>
        <fullName evidence="4">3-dehydrosphinganine reductase</fullName>
    </submittedName>
</protein>
<dbReference type="EMBL" id="JAAPAO010000086">
    <property type="protein sequence ID" value="KAF4673308.1"/>
    <property type="molecule type" value="Genomic_DNA"/>
</dbReference>
<sequence>MSPSTSEESIGSPRESFDPFDENQTRSSVNVLEESFTGLVSGLKRLDNIRHSAAGGRKAEDSDRLRQATEGYCVQTKALLRRSIAATDVVVADMLRAKKDAHRHKAKSDQLERTVYKLDAMLKQNHNRQQRHPQARILLRKWILGQKRTLITAVLRCWFTCTRQDIHAREATERRIRNAHQYELARSSFTSWRRETTETKELENVQQYLPALPVDTSQAADPSHIAALEDEIVLLKAARDQLEADKAGLRVECERASARLREREVELRATEGEHSAPHLEAELVAERERSASLETRLMETVAKVAEFQALLEKNRKASSGDSLHLREEAGSIEGECVASGEGEACRQVPGVTLETEELRERVEQLQQQLKNAEESQRGSAFEDATSSGKITPEESSVVVMRESYEDMERQLVLLREEREKHARDLQDHEEERQRLKDELDTLRAEASCLGDANEELRATMGGMRASEAGRLAKLDDAKVQEVRVDRQRQMVTELQARLSEIQEKLDKSEAEGKKREEALTGAKDALTAKVMALEFQINSYEEEKGLRRSKKEMVEEELEKLKTLLEEARQESARQEYEISASRDEATTRAEEEKQELMQANLHARAEATHEEQMESLRVQLESIRNDHEKTIEEMSEGHIKEVEALTDTLESLEAKIREMTLAEEARAEISKKEGDDSRAMLEAKKEEHSREISSVRLELELMEKQLGEKKAELVTLSGELNALTASLRESEEKLVTEKAERAAQEERSRLVHEELDEVSELAMSLCRSFTTFLASRLTAKEMIARERISRLEEALEQLETERIQIEKERDTLLRRLDEAGDSSSQMEQLAKELDKVQAELDNARKENDQRRDEIETLRVEKQAISDDIWKQEVCLKEASEGREAAENALRKEREGGSLLLPSNMSTFNCAVETDRVSLEGQYQEAQARLEEVLKSQEEWKEKCHELSQELEDTKTALSATREQNVEQARELTHVGDSAVVLEEKLAEALTLHAQSSEEAADLKGKIDALASALDDKDVQKAGVLEELEKLRHVVEERDAAADSLQGQLQALRLSSEGAEARYNEKLGEARKEIDILRASAGDEKVLVAQIEDSRAQVTAYEERIAELTTQLEEAEREISQLNEELKVAEAERAEVQASSCERTEALKELEDARESKESIIRERDAEIARLKGLVSSAESASDELKSSLDGLRSRLRQAEEKEAEAEGKMVSLEAEREALQQSVVELKEAKQHLAKQARRGSEFESKYKALEASEELLAERERELDSREAHLADMEVNLPEKLSGNDVAGIPPLDEPIQQPDAEIQLRIAETEHELLMKLEDTEKGLAEERTASNLLTARIQELEAKEKSLAEQLELMTIDREEFERRSHQVELLITEREALIARIERAEAACTDVHMAKQPPLAETAAYPEMELKVEGALPAPASNEFVPTINTLAFCSTNLSPYITVSPNGMEAEYDCGDAAKDEVMCGVVMTDRPLPYNSSFGYYMEVTIIAGASTSLKYSDGLTLGVTTTPPGEVRSGSDAPSSCDEIPETWAVGFDGQIWDPITNDWSACGWCGKDLKAGQKVGLLVSKSPVDQLFIIVDGEVVVEGPKNIPTGKELYGVVDLIGSTAAVLLSNPESTPLPPAALELVPKSRFHPGGPKVAALHSDSLLAKRGKSRNESKRNMSSSVAGGSVSGERVAFEMPSAHGSQSFIAPSVSSVGSKFALPSRKATSKHHSSSAHSEGFAEFAERVHQMARRSFPDRIRNELTWHKRYQQEKGKGCALTKPTLSNMAGVEADQGSPRRVDLYARILDLEMRAHQWRVREHLALKRRGEAVNHCKGKDGGRGSTERSVERSFAAQLFTEAFSRSQLAANDEGFQYPAEEILVEAAKLMEIHLTPHETRTLESCIAYNASAPMTCEELNALFKEVRRRYGSPDYDKLARLHLRCVIPFEISKCQKLEEASRLAAQQLRDCKGPNIDDNGITPAPAVIDNLVTNINEASERLARRRARLDKVGTAALGVRQRPVEEEHYEEMAYTSRNYGS</sequence>
<keyword evidence="5" id="KW-1185">Reference proteome</keyword>
<feature type="coiled-coil region" evidence="1">
    <location>
        <begin position="1327"/>
        <end position="1392"/>
    </location>
</feature>
<dbReference type="PANTHER" id="PTHR43941">
    <property type="entry name" value="STRUCTURAL MAINTENANCE OF CHROMOSOMES PROTEIN 2"/>
    <property type="match status" value="1"/>
</dbReference>
<feature type="domain" description="NHR" evidence="3">
    <location>
        <begin position="1468"/>
        <end position="1616"/>
    </location>
</feature>
<dbReference type="OrthoDB" id="448620at2759"/>
<dbReference type="InterPro" id="IPR006573">
    <property type="entry name" value="NHR_dom"/>
</dbReference>
<evidence type="ECO:0000313" key="4">
    <source>
        <dbReference type="EMBL" id="KAF4673308.1"/>
    </source>
</evidence>
<evidence type="ECO:0000256" key="1">
    <source>
        <dbReference type="SAM" id="Coils"/>
    </source>
</evidence>
<evidence type="ECO:0000313" key="5">
    <source>
        <dbReference type="Proteomes" id="UP000591131"/>
    </source>
</evidence>
<feature type="coiled-coil region" evidence="1">
    <location>
        <begin position="225"/>
        <end position="273"/>
    </location>
</feature>
<feature type="region of interest" description="Disordered" evidence="2">
    <location>
        <begin position="368"/>
        <end position="395"/>
    </location>
</feature>
<dbReference type="Proteomes" id="UP000591131">
    <property type="component" value="Unassembled WGS sequence"/>
</dbReference>
<gene>
    <name evidence="4" type="primary">TSC10_2</name>
    <name evidence="4" type="ORF">FOL47_010749</name>
</gene>
<accession>A0A7J6MNY5</accession>
<dbReference type="PANTHER" id="PTHR43941:SF1">
    <property type="entry name" value="STRUCTURAL MAINTENANCE OF CHROMOSOMES PROTEIN 2"/>
    <property type="match status" value="1"/>
</dbReference>
<name>A0A7J6MNY5_PERCH</name>
<proteinExistence type="predicted"/>